<accession>A0A238UXM6</accession>
<dbReference type="AlphaFoldDB" id="A0A238UXM6"/>
<dbReference type="EMBL" id="SIRL01000001">
    <property type="protein sequence ID" value="TBN52653.1"/>
    <property type="molecule type" value="Genomic_DNA"/>
</dbReference>
<evidence type="ECO:0000313" key="5">
    <source>
        <dbReference type="Proteomes" id="UP000198409"/>
    </source>
</evidence>
<dbReference type="Proteomes" id="UP000198409">
    <property type="component" value="Unassembled WGS sequence"/>
</dbReference>
<evidence type="ECO:0000313" key="3">
    <source>
        <dbReference type="EMBL" id="SNR26930.1"/>
    </source>
</evidence>
<feature type="compositionally biased region" description="Pro residues" evidence="1">
    <location>
        <begin position="159"/>
        <end position="172"/>
    </location>
</feature>
<feature type="compositionally biased region" description="Gly residues" evidence="1">
    <location>
        <begin position="97"/>
        <end position="107"/>
    </location>
</feature>
<feature type="compositionally biased region" description="Polar residues" evidence="1">
    <location>
        <begin position="144"/>
        <end position="156"/>
    </location>
</feature>
<dbReference type="EMBL" id="FZNM01000001">
    <property type="protein sequence ID" value="SNR26930.1"/>
    <property type="molecule type" value="Genomic_DNA"/>
</dbReference>
<proteinExistence type="predicted"/>
<evidence type="ECO:0000313" key="4">
    <source>
        <dbReference type="EMBL" id="TBN52653.1"/>
    </source>
</evidence>
<sequence length="198" mass="20198">MMRKFCTQEDSCLHFFQGMGFRPAVHVIQRDQYGDRPVLIVGDDSPLEGKVPPGWMMTDLPVDPYAPLGGAPGAPGLTPATMASSGYPAPGVPVWGGSSGGPGGSGGPNRPDIPGNPGQPENPGDPGGTTPGKPDPVFPPIWGDSSQTPSAGDTSTQPPQMPDLPPLQPVPGPAAGILLVSALVVLTVVRSVKRGVRG</sequence>
<dbReference type="OrthoDB" id="9796771at2"/>
<name>A0A238UXM6_9RHOB</name>
<keyword evidence="2" id="KW-1133">Transmembrane helix</keyword>
<gene>
    <name evidence="4" type="ORF">EYF88_00105</name>
    <name evidence="3" type="ORF">SAMN06265378_101600</name>
</gene>
<evidence type="ECO:0000256" key="1">
    <source>
        <dbReference type="SAM" id="MobiDB-lite"/>
    </source>
</evidence>
<feature type="region of interest" description="Disordered" evidence="1">
    <location>
        <begin position="93"/>
        <end position="173"/>
    </location>
</feature>
<dbReference type="Proteomes" id="UP000292859">
    <property type="component" value="Unassembled WGS sequence"/>
</dbReference>
<reference evidence="5" key="2">
    <citation type="submission" date="2017-06" db="EMBL/GenBank/DDBJ databases">
        <authorList>
            <person name="Varghese N."/>
            <person name="Submissions S."/>
        </authorList>
    </citation>
    <scope>NUCLEOTIDE SEQUENCE [LARGE SCALE GENOMIC DNA]</scope>
    <source>
        <strain evidence="5">DSM 26170</strain>
    </source>
</reference>
<organism evidence="3 5">
    <name type="scientific">Paracoccus sediminis</name>
    <dbReference type="NCBI Taxonomy" id="1214787"/>
    <lineage>
        <taxon>Bacteria</taxon>
        <taxon>Pseudomonadati</taxon>
        <taxon>Pseudomonadota</taxon>
        <taxon>Alphaproteobacteria</taxon>
        <taxon>Rhodobacterales</taxon>
        <taxon>Paracoccaceae</taxon>
        <taxon>Paracoccus</taxon>
    </lineage>
</organism>
<keyword evidence="2" id="KW-0812">Transmembrane</keyword>
<feature type="transmembrane region" description="Helical" evidence="2">
    <location>
        <begin position="170"/>
        <end position="189"/>
    </location>
</feature>
<keyword evidence="6" id="KW-1185">Reference proteome</keyword>
<reference evidence="3" key="1">
    <citation type="submission" date="2017-06" db="EMBL/GenBank/DDBJ databases">
        <authorList>
            <person name="Kim H.J."/>
            <person name="Triplett B.A."/>
        </authorList>
    </citation>
    <scope>NUCLEOTIDE SEQUENCE [LARGE SCALE GENOMIC DNA]</scope>
    <source>
        <strain evidence="3">DSM 26170</strain>
    </source>
</reference>
<protein>
    <submittedName>
        <fullName evidence="3">Uncharacterized protein</fullName>
    </submittedName>
</protein>
<evidence type="ECO:0000313" key="6">
    <source>
        <dbReference type="Proteomes" id="UP000292859"/>
    </source>
</evidence>
<dbReference type="RefSeq" id="WP_089386666.1">
    <property type="nucleotide sequence ID" value="NZ_FZNM01000001.1"/>
</dbReference>
<keyword evidence="2" id="KW-0472">Membrane</keyword>
<evidence type="ECO:0000256" key="2">
    <source>
        <dbReference type="SAM" id="Phobius"/>
    </source>
</evidence>
<reference evidence="4 6" key="3">
    <citation type="submission" date="2019-02" db="EMBL/GenBank/DDBJ databases">
        <authorList>
            <person name="Zhang G."/>
        </authorList>
    </citation>
    <scope>NUCLEOTIDE SEQUENCE [LARGE SCALE GENOMIC DNA]</scope>
    <source>
        <strain evidence="4 6">CMB17</strain>
    </source>
</reference>